<gene>
    <name evidence="1" type="ORF">PROFUN_15874</name>
</gene>
<reference evidence="1 2" key="1">
    <citation type="journal article" date="2018" name="Genome Biol. Evol.">
        <title>Multiple Roots of Fruiting Body Formation in Amoebozoa.</title>
        <authorList>
            <person name="Hillmann F."/>
            <person name="Forbes G."/>
            <person name="Novohradska S."/>
            <person name="Ferling I."/>
            <person name="Riege K."/>
            <person name="Groth M."/>
            <person name="Westermann M."/>
            <person name="Marz M."/>
            <person name="Spaller T."/>
            <person name="Winckler T."/>
            <person name="Schaap P."/>
            <person name="Glockner G."/>
        </authorList>
    </citation>
    <scope>NUCLEOTIDE SEQUENCE [LARGE SCALE GENOMIC DNA]</scope>
    <source>
        <strain evidence="1 2">Jena</strain>
    </source>
</reference>
<evidence type="ECO:0000313" key="2">
    <source>
        <dbReference type="Proteomes" id="UP000241769"/>
    </source>
</evidence>
<evidence type="ECO:0000313" key="1">
    <source>
        <dbReference type="EMBL" id="PRP74599.1"/>
    </source>
</evidence>
<name>A0A2P6MSB5_9EUKA</name>
<proteinExistence type="predicted"/>
<protein>
    <submittedName>
        <fullName evidence="1">Uncharacterized protein</fullName>
    </submittedName>
</protein>
<accession>A0A2P6MSB5</accession>
<keyword evidence="2" id="KW-1185">Reference proteome</keyword>
<dbReference type="InParanoid" id="A0A2P6MSB5"/>
<organism evidence="1 2">
    <name type="scientific">Planoprotostelium fungivorum</name>
    <dbReference type="NCBI Taxonomy" id="1890364"/>
    <lineage>
        <taxon>Eukaryota</taxon>
        <taxon>Amoebozoa</taxon>
        <taxon>Evosea</taxon>
        <taxon>Variosea</taxon>
        <taxon>Cavosteliida</taxon>
        <taxon>Cavosteliaceae</taxon>
        <taxon>Planoprotostelium</taxon>
    </lineage>
</organism>
<comment type="caution">
    <text evidence="1">The sequence shown here is derived from an EMBL/GenBank/DDBJ whole genome shotgun (WGS) entry which is preliminary data.</text>
</comment>
<dbReference type="Proteomes" id="UP000241769">
    <property type="component" value="Unassembled WGS sequence"/>
</dbReference>
<dbReference type="AlphaFoldDB" id="A0A2P6MSB5"/>
<dbReference type="EMBL" id="MDYQ01000449">
    <property type="protein sequence ID" value="PRP74599.1"/>
    <property type="molecule type" value="Genomic_DNA"/>
</dbReference>
<sequence length="44" mass="4742">MSIPHYNTLVTKVSNLVTGAQGDPTVEQATTFLQCGMNMTRASK</sequence>